<evidence type="ECO:0000313" key="2">
    <source>
        <dbReference type="Proteomes" id="UP000694892"/>
    </source>
</evidence>
<sequence length="98" mass="10901">MKPVTLNPVPLRTLPLEEEVSLPVPVQEKWSPVGSRRDLWQTGDQEGALQDCARQGENGTKERGSARACAMTSLVCSAPVRRRTCRSSPKAREQDGWR</sequence>
<dbReference type="EMBL" id="CM004468">
    <property type="protein sequence ID" value="OCT96201.1"/>
    <property type="molecule type" value="Genomic_DNA"/>
</dbReference>
<accession>A0A974DSG4</accession>
<organism evidence="1 2">
    <name type="scientific">Xenopus laevis</name>
    <name type="common">African clawed frog</name>
    <dbReference type="NCBI Taxonomy" id="8355"/>
    <lineage>
        <taxon>Eukaryota</taxon>
        <taxon>Metazoa</taxon>
        <taxon>Chordata</taxon>
        <taxon>Craniata</taxon>
        <taxon>Vertebrata</taxon>
        <taxon>Euteleostomi</taxon>
        <taxon>Amphibia</taxon>
        <taxon>Batrachia</taxon>
        <taxon>Anura</taxon>
        <taxon>Pipoidea</taxon>
        <taxon>Pipidae</taxon>
        <taxon>Xenopodinae</taxon>
        <taxon>Xenopus</taxon>
        <taxon>Xenopus</taxon>
    </lineage>
</organism>
<name>A0A974DSG4_XENLA</name>
<dbReference type="AlphaFoldDB" id="A0A974DSG4"/>
<protein>
    <submittedName>
        <fullName evidence="1">Uncharacterized protein</fullName>
    </submittedName>
</protein>
<proteinExistence type="predicted"/>
<dbReference type="Proteomes" id="UP000694892">
    <property type="component" value="Chromosome 2L"/>
</dbReference>
<evidence type="ECO:0000313" key="1">
    <source>
        <dbReference type="EMBL" id="OCT96201.1"/>
    </source>
</evidence>
<reference evidence="2" key="1">
    <citation type="journal article" date="2016" name="Nature">
        <title>Genome evolution in the allotetraploid frog Xenopus laevis.</title>
        <authorList>
            <person name="Session A.M."/>
            <person name="Uno Y."/>
            <person name="Kwon T."/>
            <person name="Chapman J.A."/>
            <person name="Toyoda A."/>
            <person name="Takahashi S."/>
            <person name="Fukui A."/>
            <person name="Hikosaka A."/>
            <person name="Suzuki A."/>
            <person name="Kondo M."/>
            <person name="van Heeringen S.J."/>
            <person name="Quigley I."/>
            <person name="Heinz S."/>
            <person name="Ogino H."/>
            <person name="Ochi H."/>
            <person name="Hellsten U."/>
            <person name="Lyons J.B."/>
            <person name="Simakov O."/>
            <person name="Putnam N."/>
            <person name="Stites J."/>
            <person name="Kuroki Y."/>
            <person name="Tanaka T."/>
            <person name="Michiue T."/>
            <person name="Watanabe M."/>
            <person name="Bogdanovic O."/>
            <person name="Lister R."/>
            <person name="Georgiou G."/>
            <person name="Paranjpe S.S."/>
            <person name="van Kruijsbergen I."/>
            <person name="Shu S."/>
            <person name="Carlson J."/>
            <person name="Kinoshita T."/>
            <person name="Ohta Y."/>
            <person name="Mawaribuchi S."/>
            <person name="Jenkins J."/>
            <person name="Grimwood J."/>
            <person name="Schmutz J."/>
            <person name="Mitros T."/>
            <person name="Mozaffari S.V."/>
            <person name="Suzuki Y."/>
            <person name="Haramoto Y."/>
            <person name="Yamamoto T.S."/>
            <person name="Takagi C."/>
            <person name="Heald R."/>
            <person name="Miller K."/>
            <person name="Haudenschild C."/>
            <person name="Kitzman J."/>
            <person name="Nakayama T."/>
            <person name="Izutsu Y."/>
            <person name="Robert J."/>
            <person name="Fortriede J."/>
            <person name="Burns K."/>
            <person name="Lotay V."/>
            <person name="Karimi K."/>
            <person name="Yasuoka Y."/>
            <person name="Dichmann D.S."/>
            <person name="Flajnik M.F."/>
            <person name="Houston D.W."/>
            <person name="Shendure J."/>
            <person name="DuPasquier L."/>
            <person name="Vize P.D."/>
            <person name="Zorn A.M."/>
            <person name="Ito M."/>
            <person name="Marcotte E.M."/>
            <person name="Wallingford J.B."/>
            <person name="Ito Y."/>
            <person name="Asashima M."/>
            <person name="Ueno N."/>
            <person name="Matsuda Y."/>
            <person name="Veenstra G.J."/>
            <person name="Fujiyama A."/>
            <person name="Harland R.M."/>
            <person name="Taira M."/>
            <person name="Rokhsar D.S."/>
        </authorList>
    </citation>
    <scope>NUCLEOTIDE SEQUENCE [LARGE SCALE GENOMIC DNA]</scope>
    <source>
        <strain evidence="2">J</strain>
    </source>
</reference>
<gene>
    <name evidence="1" type="ORF">XELAEV_18013876mg</name>
</gene>